<gene>
    <name evidence="1" type="ORF">NQ318_006130</name>
</gene>
<organism evidence="1 2">
    <name type="scientific">Aromia moschata</name>
    <dbReference type="NCBI Taxonomy" id="1265417"/>
    <lineage>
        <taxon>Eukaryota</taxon>
        <taxon>Metazoa</taxon>
        <taxon>Ecdysozoa</taxon>
        <taxon>Arthropoda</taxon>
        <taxon>Hexapoda</taxon>
        <taxon>Insecta</taxon>
        <taxon>Pterygota</taxon>
        <taxon>Neoptera</taxon>
        <taxon>Endopterygota</taxon>
        <taxon>Coleoptera</taxon>
        <taxon>Polyphaga</taxon>
        <taxon>Cucujiformia</taxon>
        <taxon>Chrysomeloidea</taxon>
        <taxon>Cerambycidae</taxon>
        <taxon>Cerambycinae</taxon>
        <taxon>Callichromatini</taxon>
        <taxon>Aromia</taxon>
    </lineage>
</organism>
<reference evidence="1" key="1">
    <citation type="journal article" date="2023" name="Insect Mol. Biol.">
        <title>Genome sequencing provides insights into the evolution of gene families encoding plant cell wall-degrading enzymes in longhorned beetles.</title>
        <authorList>
            <person name="Shin N.R."/>
            <person name="Okamura Y."/>
            <person name="Kirsch R."/>
            <person name="Pauchet Y."/>
        </authorList>
    </citation>
    <scope>NUCLEOTIDE SEQUENCE</scope>
    <source>
        <strain evidence="1">AMC_N1</strain>
    </source>
</reference>
<proteinExistence type="predicted"/>
<protein>
    <submittedName>
        <fullName evidence="1">Uncharacterized protein</fullName>
    </submittedName>
</protein>
<name>A0AAV8Z3F8_9CUCU</name>
<sequence>ILWTSRRSIFPNGLEHLLRSVPDGQIVLIKKGGLDNQSRQKLVKVIVDHLILQNNPNHKFPSVLKQAAEEIVELFPSERLESYFIPYSRKTGSTDKTLPRGKLYSRWVNCKRALTIAKTDKYEGALRADVAPSPQIIITEKERASYNSLLFSTGDSIEQVMKDWKLSYNMRMMKMKTFDTPLAYFSTFPALKQPLGYKLLVEDFNTRYPNVKEQSIHKIWPRIGSVIVEILRSKQMQAPELYNVSIDHSILSLKVLPWLFQPSILRNKLMNKNYKLSRMEMADRFLLHVLPFEDVEDKIQERMSKLREFEVSIQPFMVAVGPLDNLSAFFVVLDSQRYVCCDLLTALDIAFKIFFALDIPFPGECKSLWQTIDQLVYSIQKVADPSASSVLSEIEHKLKLKHK</sequence>
<accession>A0AAV8Z3F8</accession>
<dbReference type="Proteomes" id="UP001162162">
    <property type="component" value="Unassembled WGS sequence"/>
</dbReference>
<evidence type="ECO:0000313" key="1">
    <source>
        <dbReference type="EMBL" id="KAJ8958188.1"/>
    </source>
</evidence>
<dbReference type="EMBL" id="JAPWTK010000019">
    <property type="protein sequence ID" value="KAJ8958188.1"/>
    <property type="molecule type" value="Genomic_DNA"/>
</dbReference>
<keyword evidence="2" id="KW-1185">Reference proteome</keyword>
<comment type="caution">
    <text evidence="1">The sequence shown here is derived from an EMBL/GenBank/DDBJ whole genome shotgun (WGS) entry which is preliminary data.</text>
</comment>
<feature type="non-terminal residue" evidence="1">
    <location>
        <position position="1"/>
    </location>
</feature>
<dbReference type="AlphaFoldDB" id="A0AAV8Z3F8"/>
<evidence type="ECO:0000313" key="2">
    <source>
        <dbReference type="Proteomes" id="UP001162162"/>
    </source>
</evidence>